<dbReference type="GO" id="GO:0015450">
    <property type="term" value="F:protein-transporting ATPase activity"/>
    <property type="evidence" value="ECO:0007669"/>
    <property type="project" value="InterPro"/>
</dbReference>
<organism evidence="11 12">
    <name type="scientific">Phreatobacter aquaticus</name>
    <dbReference type="NCBI Taxonomy" id="2570229"/>
    <lineage>
        <taxon>Bacteria</taxon>
        <taxon>Pseudomonadati</taxon>
        <taxon>Pseudomonadota</taxon>
        <taxon>Alphaproteobacteria</taxon>
        <taxon>Hyphomicrobiales</taxon>
        <taxon>Phreatobacteraceae</taxon>
        <taxon>Phreatobacter</taxon>
    </lineage>
</organism>
<protein>
    <recommendedName>
        <fullName evidence="9">Protein-export membrane protein SecF</fullName>
    </recommendedName>
</protein>
<feature type="transmembrane region" description="Helical" evidence="9">
    <location>
        <begin position="271"/>
        <end position="295"/>
    </location>
</feature>
<dbReference type="InterPro" id="IPR022646">
    <property type="entry name" value="SecD/SecF_CS"/>
</dbReference>
<keyword evidence="2 9" id="KW-0813">Transport</keyword>
<dbReference type="SUPFAM" id="SSF82866">
    <property type="entry name" value="Multidrug efflux transporter AcrB transmembrane domain"/>
    <property type="match status" value="1"/>
</dbReference>
<feature type="transmembrane region" description="Helical" evidence="9">
    <location>
        <begin position="136"/>
        <end position="157"/>
    </location>
</feature>
<proteinExistence type="inferred from homology"/>
<dbReference type="InterPro" id="IPR022813">
    <property type="entry name" value="SecD/SecF_arch_bac"/>
</dbReference>
<evidence type="ECO:0000256" key="5">
    <source>
        <dbReference type="ARBA" id="ARBA00022927"/>
    </source>
</evidence>
<comment type="subunit">
    <text evidence="9">Forms a complex with SecD. Part of the essential Sec protein translocation apparatus which comprises SecA, SecYEG and auxiliary proteins SecDF-YajC and YidC.</text>
</comment>
<evidence type="ECO:0000256" key="1">
    <source>
        <dbReference type="ARBA" id="ARBA00004651"/>
    </source>
</evidence>
<dbReference type="AlphaFoldDB" id="A0A4D7QHU9"/>
<dbReference type="OrthoDB" id="9774769at2"/>
<comment type="caution">
    <text evidence="9">Lacks conserved residue(s) required for the propagation of feature annotation.</text>
</comment>
<accession>A0A4D7QHU9</accession>
<evidence type="ECO:0000313" key="12">
    <source>
        <dbReference type="Proteomes" id="UP000298588"/>
    </source>
</evidence>
<evidence type="ECO:0000313" key="11">
    <source>
        <dbReference type="EMBL" id="QCK87320.1"/>
    </source>
</evidence>
<dbReference type="PRINTS" id="PR01755">
    <property type="entry name" value="SECFTRNLCASE"/>
</dbReference>
<dbReference type="GO" id="GO:0006605">
    <property type="term" value="P:protein targeting"/>
    <property type="evidence" value="ECO:0007669"/>
    <property type="project" value="UniProtKB-UniRule"/>
</dbReference>
<keyword evidence="6 9" id="KW-1133">Transmembrane helix</keyword>
<dbReference type="InterPro" id="IPR055344">
    <property type="entry name" value="SecD_SecF_C_bact"/>
</dbReference>
<gene>
    <name evidence="9 11" type="primary">secF</name>
    <name evidence="11" type="ORF">E8L99_16920</name>
</gene>
<feature type="transmembrane region" description="Helical" evidence="9">
    <location>
        <begin position="164"/>
        <end position="185"/>
    </location>
</feature>
<keyword evidence="4 9" id="KW-0812">Transmembrane</keyword>
<comment type="similarity">
    <text evidence="9">Belongs to the SecD/SecF family. SecF subfamily.</text>
</comment>
<dbReference type="InterPro" id="IPR022645">
    <property type="entry name" value="SecD/SecF_bac"/>
</dbReference>
<dbReference type="HAMAP" id="MF_01464_B">
    <property type="entry name" value="SecF_B"/>
    <property type="match status" value="1"/>
</dbReference>
<dbReference type="PANTHER" id="PTHR30081:SF8">
    <property type="entry name" value="PROTEIN TRANSLOCASE SUBUNIT SECF"/>
    <property type="match status" value="1"/>
</dbReference>
<evidence type="ECO:0000259" key="10">
    <source>
        <dbReference type="Pfam" id="PF02355"/>
    </source>
</evidence>
<comment type="function">
    <text evidence="9">Part of the Sec protein translocase complex. Interacts with the SecYEG preprotein conducting channel. SecDF uses the proton motive force (PMF) to complete protein translocation after the ATP-dependent function of SecA.</text>
</comment>
<keyword evidence="8 9" id="KW-0472">Membrane</keyword>
<evidence type="ECO:0000256" key="9">
    <source>
        <dbReference type="HAMAP-Rule" id="MF_01464"/>
    </source>
</evidence>
<dbReference type="InterPro" id="IPR048634">
    <property type="entry name" value="SecD_SecF_C"/>
</dbReference>
<dbReference type="PANTHER" id="PTHR30081">
    <property type="entry name" value="PROTEIN-EXPORT MEMBRANE PROTEIN SEC"/>
    <property type="match status" value="1"/>
</dbReference>
<sequence length="320" mass="34963">MRLLRLVPDDTKFGFMRFRPWAFLASTLVSVFTVIGFLTLGLHVGIDFKGGTLVELQTKQGSANISELRTRLAAANLGELQLQEFGGPNLVLVRYGEQPGGEQGQQAALRRVRAVIDADYEVRRTEVVGPTVSAELVQMSVIGVMLSILVVLIYLWFRFEWQFAVGAMVATVHDVVAIIAFYVITRSDFDITSIASVLTIIGYSLNDTVVIYDRIREMLRKHKKMPIGELLDVAINSTLSRTVMTASTTFLALLGLFFFGGEVIRGFTASMLVGVIIGTYSSIFIAAPVLIYLGLRSGGFGATAPRDESSAEPALQKAKA</sequence>
<feature type="domain" description="Protein export membrane protein SecD/SecF C-terminal" evidence="10">
    <location>
        <begin position="116"/>
        <end position="294"/>
    </location>
</feature>
<dbReference type="EMBL" id="CP039865">
    <property type="protein sequence ID" value="QCK87320.1"/>
    <property type="molecule type" value="Genomic_DNA"/>
</dbReference>
<dbReference type="GO" id="GO:0043952">
    <property type="term" value="P:protein transport by the Sec complex"/>
    <property type="evidence" value="ECO:0007669"/>
    <property type="project" value="UniProtKB-UniRule"/>
</dbReference>
<evidence type="ECO:0000256" key="7">
    <source>
        <dbReference type="ARBA" id="ARBA00023010"/>
    </source>
</evidence>
<dbReference type="KEGG" id="paqt:E8L99_16920"/>
<name>A0A4D7QHU9_9HYPH</name>
<dbReference type="GO" id="GO:0005886">
    <property type="term" value="C:plasma membrane"/>
    <property type="evidence" value="ECO:0007669"/>
    <property type="project" value="UniProtKB-SubCell"/>
</dbReference>
<comment type="subcellular location">
    <subcellularLocation>
        <location evidence="1 9">Cell membrane</location>
        <topology evidence="1 9">Multi-pass membrane protein</topology>
    </subcellularLocation>
</comment>
<keyword evidence="3 9" id="KW-1003">Cell membrane</keyword>
<feature type="transmembrane region" description="Helical" evidence="9">
    <location>
        <begin position="233"/>
        <end position="259"/>
    </location>
</feature>
<dbReference type="RefSeq" id="WP_137100649.1">
    <property type="nucleotide sequence ID" value="NZ_CP039865.1"/>
</dbReference>
<dbReference type="Proteomes" id="UP000298588">
    <property type="component" value="Chromosome"/>
</dbReference>
<evidence type="ECO:0000256" key="2">
    <source>
        <dbReference type="ARBA" id="ARBA00022448"/>
    </source>
</evidence>
<dbReference type="InterPro" id="IPR005665">
    <property type="entry name" value="SecF_bac"/>
</dbReference>
<reference evidence="11 12" key="1">
    <citation type="submission" date="2019-04" db="EMBL/GenBank/DDBJ databases">
        <title>Phreatobacter aquaticus sp. nov.</title>
        <authorList>
            <person name="Choi A."/>
            <person name="Baek K."/>
        </authorList>
    </citation>
    <scope>NUCLEOTIDE SEQUENCE [LARGE SCALE GENOMIC DNA]</scope>
    <source>
        <strain evidence="11 12">NMCR1094</strain>
    </source>
</reference>
<dbReference type="Gene3D" id="1.20.1640.10">
    <property type="entry name" value="Multidrug efflux transporter AcrB transmembrane domain"/>
    <property type="match status" value="1"/>
</dbReference>
<keyword evidence="5 9" id="KW-0653">Protein transport</keyword>
<evidence type="ECO:0000256" key="4">
    <source>
        <dbReference type="ARBA" id="ARBA00022692"/>
    </source>
</evidence>
<dbReference type="NCBIfam" id="TIGR00966">
    <property type="entry name" value="transloc_SecF"/>
    <property type="match status" value="1"/>
</dbReference>
<evidence type="ECO:0000256" key="3">
    <source>
        <dbReference type="ARBA" id="ARBA00022475"/>
    </source>
</evidence>
<keyword evidence="7 9" id="KW-0811">Translocation</keyword>
<dbReference type="GO" id="GO:0065002">
    <property type="term" value="P:intracellular protein transmembrane transport"/>
    <property type="evidence" value="ECO:0007669"/>
    <property type="project" value="UniProtKB-UniRule"/>
</dbReference>
<dbReference type="Pfam" id="PF02355">
    <property type="entry name" value="SecD_SecF_C"/>
    <property type="match status" value="1"/>
</dbReference>
<dbReference type="Pfam" id="PF07549">
    <property type="entry name" value="Sec_GG"/>
    <property type="match status" value="1"/>
</dbReference>
<keyword evidence="12" id="KW-1185">Reference proteome</keyword>
<dbReference type="NCBIfam" id="TIGR00916">
    <property type="entry name" value="2A0604s01"/>
    <property type="match status" value="1"/>
</dbReference>
<evidence type="ECO:0000256" key="8">
    <source>
        <dbReference type="ARBA" id="ARBA00023136"/>
    </source>
</evidence>
<feature type="transmembrane region" description="Helical" evidence="9">
    <location>
        <begin position="21"/>
        <end position="46"/>
    </location>
</feature>
<evidence type="ECO:0000256" key="6">
    <source>
        <dbReference type="ARBA" id="ARBA00022989"/>
    </source>
</evidence>